<accession>A0ABU2J9M3</accession>
<evidence type="ECO:0000256" key="4">
    <source>
        <dbReference type="ARBA" id="ARBA00022989"/>
    </source>
</evidence>
<keyword evidence="10" id="KW-1185">Reference proteome</keyword>
<name>A0ABU2J9M3_9ACTN</name>
<feature type="region of interest" description="Disordered" evidence="6">
    <location>
        <begin position="65"/>
        <end position="103"/>
    </location>
</feature>
<dbReference type="InterPro" id="IPR027379">
    <property type="entry name" value="CLS_N"/>
</dbReference>
<comment type="subcellular location">
    <subcellularLocation>
        <location evidence="1">Cell membrane</location>
        <topology evidence="1">Multi-pass membrane protein</topology>
    </subcellularLocation>
</comment>
<evidence type="ECO:0000313" key="10">
    <source>
        <dbReference type="Proteomes" id="UP001183176"/>
    </source>
</evidence>
<dbReference type="EMBL" id="JAVREH010000007">
    <property type="protein sequence ID" value="MDT0261426.1"/>
    <property type="molecule type" value="Genomic_DNA"/>
</dbReference>
<evidence type="ECO:0000313" key="9">
    <source>
        <dbReference type="EMBL" id="MDT0261426.1"/>
    </source>
</evidence>
<sequence length="145" mass="16810">MLYFDGVFGLVLLALWLFCLFDVITTDASRCRHLPKMVWVLIVLLLSDVGSILWLVAGRTWDSATTAGLPYKGNTGLPRRGSTGRYPEYERPGRRVASNPDDDEDFLRQLRERAEQQRHEYRALRAEDVARDERERRRRSGDEPD</sequence>
<evidence type="ECO:0000256" key="3">
    <source>
        <dbReference type="ARBA" id="ARBA00022692"/>
    </source>
</evidence>
<evidence type="ECO:0000256" key="2">
    <source>
        <dbReference type="ARBA" id="ARBA00022475"/>
    </source>
</evidence>
<keyword evidence="3 7" id="KW-0812">Transmembrane</keyword>
<feature type="transmembrane region" description="Helical" evidence="7">
    <location>
        <begin position="37"/>
        <end position="57"/>
    </location>
</feature>
<evidence type="ECO:0000256" key="1">
    <source>
        <dbReference type="ARBA" id="ARBA00004651"/>
    </source>
</evidence>
<feature type="region of interest" description="Disordered" evidence="6">
    <location>
        <begin position="116"/>
        <end position="145"/>
    </location>
</feature>
<reference evidence="10" key="1">
    <citation type="submission" date="2023-07" db="EMBL/GenBank/DDBJ databases">
        <title>30 novel species of actinomycetes from the DSMZ collection.</title>
        <authorList>
            <person name="Nouioui I."/>
        </authorList>
    </citation>
    <scope>NUCLEOTIDE SEQUENCE [LARGE SCALE GENOMIC DNA]</scope>
    <source>
        <strain evidence="10">DSM 44399</strain>
    </source>
</reference>
<keyword evidence="2" id="KW-1003">Cell membrane</keyword>
<dbReference type="RefSeq" id="WP_311422582.1">
    <property type="nucleotide sequence ID" value="NZ_JAVREH010000007.1"/>
</dbReference>
<dbReference type="Proteomes" id="UP001183176">
    <property type="component" value="Unassembled WGS sequence"/>
</dbReference>
<feature type="domain" description="Cardiolipin synthase N-terminal" evidence="8">
    <location>
        <begin position="14"/>
        <end position="59"/>
    </location>
</feature>
<evidence type="ECO:0000256" key="6">
    <source>
        <dbReference type="SAM" id="MobiDB-lite"/>
    </source>
</evidence>
<dbReference type="Pfam" id="PF13396">
    <property type="entry name" value="PLDc_N"/>
    <property type="match status" value="1"/>
</dbReference>
<evidence type="ECO:0000256" key="7">
    <source>
        <dbReference type="SAM" id="Phobius"/>
    </source>
</evidence>
<keyword evidence="5 7" id="KW-0472">Membrane</keyword>
<proteinExistence type="predicted"/>
<evidence type="ECO:0000259" key="8">
    <source>
        <dbReference type="Pfam" id="PF13396"/>
    </source>
</evidence>
<keyword evidence="4 7" id="KW-1133">Transmembrane helix</keyword>
<organism evidence="9 10">
    <name type="scientific">Jatrophihabitans lederbergiae</name>
    <dbReference type="NCBI Taxonomy" id="3075547"/>
    <lineage>
        <taxon>Bacteria</taxon>
        <taxon>Bacillati</taxon>
        <taxon>Actinomycetota</taxon>
        <taxon>Actinomycetes</taxon>
        <taxon>Jatrophihabitantales</taxon>
        <taxon>Jatrophihabitantaceae</taxon>
        <taxon>Jatrophihabitans</taxon>
    </lineage>
</organism>
<evidence type="ECO:0000256" key="5">
    <source>
        <dbReference type="ARBA" id="ARBA00023136"/>
    </source>
</evidence>
<comment type="caution">
    <text evidence="9">The sequence shown here is derived from an EMBL/GenBank/DDBJ whole genome shotgun (WGS) entry which is preliminary data.</text>
</comment>
<protein>
    <submittedName>
        <fullName evidence="9">PLD nuclease N-terminal domain-containing protein</fullName>
    </submittedName>
</protein>
<feature type="transmembrane region" description="Helical" evidence="7">
    <location>
        <begin position="6"/>
        <end position="25"/>
    </location>
</feature>
<gene>
    <name evidence="9" type="ORF">RM423_08460</name>
</gene>